<protein>
    <recommendedName>
        <fullName evidence="4">DUF2798 domain-containing protein</fullName>
    </recommendedName>
</protein>
<evidence type="ECO:0008006" key="4">
    <source>
        <dbReference type="Google" id="ProtNLM"/>
    </source>
</evidence>
<keyword evidence="1" id="KW-1133">Transmembrane helix</keyword>
<proteinExistence type="predicted"/>
<evidence type="ECO:0000256" key="1">
    <source>
        <dbReference type="SAM" id="Phobius"/>
    </source>
</evidence>
<dbReference type="Proteomes" id="UP001226084">
    <property type="component" value="Unassembled WGS sequence"/>
</dbReference>
<dbReference type="RefSeq" id="WP_307107686.1">
    <property type="nucleotide sequence ID" value="NZ_JAUTAS010000001.1"/>
</dbReference>
<comment type="caution">
    <text evidence="2">The sequence shown here is derived from an EMBL/GenBank/DDBJ whole genome shotgun (WGS) entry which is preliminary data.</text>
</comment>
<accession>A0AAP5ALM7</accession>
<dbReference type="Pfam" id="PF11391">
    <property type="entry name" value="DUF2798"/>
    <property type="match status" value="1"/>
</dbReference>
<dbReference type="InterPro" id="IPR021529">
    <property type="entry name" value="DUF2798"/>
</dbReference>
<reference evidence="2" key="1">
    <citation type="submission" date="2023-07" db="EMBL/GenBank/DDBJ databases">
        <title>Functional and genomic diversity of the sorghum phyllosphere microbiome.</title>
        <authorList>
            <person name="Shade A."/>
        </authorList>
    </citation>
    <scope>NUCLEOTIDE SEQUENCE</scope>
    <source>
        <strain evidence="2">SORGH_AS_0457</strain>
    </source>
</reference>
<dbReference type="EMBL" id="JAUTAS010000001">
    <property type="protein sequence ID" value="MDQ1110273.1"/>
    <property type="molecule type" value="Genomic_DNA"/>
</dbReference>
<sequence>MSQQAQTLATARWKLGARATPYVFAFFMASIMAMLMCLVITAANAGITADFPMRVLGAYQLAMPTAFCCVLLVRPVVMRLVALTVHPAR</sequence>
<evidence type="ECO:0000313" key="3">
    <source>
        <dbReference type="Proteomes" id="UP001226084"/>
    </source>
</evidence>
<dbReference type="AlphaFoldDB" id="A0AAP5ALM7"/>
<feature type="transmembrane region" description="Helical" evidence="1">
    <location>
        <begin position="21"/>
        <end position="43"/>
    </location>
</feature>
<gene>
    <name evidence="2" type="ORF">QE424_003432</name>
</gene>
<organism evidence="2 3">
    <name type="scientific">Stenotrophomonas rhizophila</name>
    <dbReference type="NCBI Taxonomy" id="216778"/>
    <lineage>
        <taxon>Bacteria</taxon>
        <taxon>Pseudomonadati</taxon>
        <taxon>Pseudomonadota</taxon>
        <taxon>Gammaproteobacteria</taxon>
        <taxon>Lysobacterales</taxon>
        <taxon>Lysobacteraceae</taxon>
        <taxon>Stenotrophomonas</taxon>
    </lineage>
</organism>
<keyword evidence="1" id="KW-0812">Transmembrane</keyword>
<name>A0AAP5ALM7_9GAMM</name>
<keyword evidence="1" id="KW-0472">Membrane</keyword>
<evidence type="ECO:0000313" key="2">
    <source>
        <dbReference type="EMBL" id="MDQ1110273.1"/>
    </source>
</evidence>
<feature type="transmembrane region" description="Helical" evidence="1">
    <location>
        <begin position="55"/>
        <end position="73"/>
    </location>
</feature>